<gene>
    <name evidence="2" type="ORF">BJ508DRAFT_410177</name>
</gene>
<proteinExistence type="predicted"/>
<keyword evidence="1" id="KW-0812">Transmembrane</keyword>
<keyword evidence="1" id="KW-0472">Membrane</keyword>
<evidence type="ECO:0000256" key="1">
    <source>
        <dbReference type="SAM" id="Phobius"/>
    </source>
</evidence>
<dbReference type="PANTHER" id="PTHR38636:SF1">
    <property type="entry name" value="CHLORIDE CHANNEL PROTEIN CLC-D"/>
    <property type="match status" value="1"/>
</dbReference>
<keyword evidence="3" id="KW-1185">Reference proteome</keyword>
<organism evidence="2 3">
    <name type="scientific">Ascobolus immersus RN42</name>
    <dbReference type="NCBI Taxonomy" id="1160509"/>
    <lineage>
        <taxon>Eukaryota</taxon>
        <taxon>Fungi</taxon>
        <taxon>Dikarya</taxon>
        <taxon>Ascomycota</taxon>
        <taxon>Pezizomycotina</taxon>
        <taxon>Pezizomycetes</taxon>
        <taxon>Pezizales</taxon>
        <taxon>Ascobolaceae</taxon>
        <taxon>Ascobolus</taxon>
    </lineage>
</organism>
<evidence type="ECO:0000313" key="2">
    <source>
        <dbReference type="EMBL" id="RPA87405.1"/>
    </source>
</evidence>
<dbReference type="Pfam" id="PF08560">
    <property type="entry name" value="DUF1757"/>
    <property type="match status" value="1"/>
</dbReference>
<accession>A0A3N4IMP7</accession>
<name>A0A3N4IMP7_ASCIM</name>
<dbReference type="Proteomes" id="UP000275078">
    <property type="component" value="Unassembled WGS sequence"/>
</dbReference>
<protein>
    <submittedName>
        <fullName evidence="2">Uncharacterized protein</fullName>
    </submittedName>
</protein>
<feature type="transmembrane region" description="Helical" evidence="1">
    <location>
        <begin position="153"/>
        <end position="173"/>
    </location>
</feature>
<evidence type="ECO:0000313" key="3">
    <source>
        <dbReference type="Proteomes" id="UP000275078"/>
    </source>
</evidence>
<reference evidence="2 3" key="1">
    <citation type="journal article" date="2018" name="Nat. Ecol. Evol.">
        <title>Pezizomycetes genomes reveal the molecular basis of ectomycorrhizal truffle lifestyle.</title>
        <authorList>
            <person name="Murat C."/>
            <person name="Payen T."/>
            <person name="Noel B."/>
            <person name="Kuo A."/>
            <person name="Morin E."/>
            <person name="Chen J."/>
            <person name="Kohler A."/>
            <person name="Krizsan K."/>
            <person name="Balestrini R."/>
            <person name="Da Silva C."/>
            <person name="Montanini B."/>
            <person name="Hainaut M."/>
            <person name="Levati E."/>
            <person name="Barry K.W."/>
            <person name="Belfiori B."/>
            <person name="Cichocki N."/>
            <person name="Clum A."/>
            <person name="Dockter R.B."/>
            <person name="Fauchery L."/>
            <person name="Guy J."/>
            <person name="Iotti M."/>
            <person name="Le Tacon F."/>
            <person name="Lindquist E.A."/>
            <person name="Lipzen A."/>
            <person name="Malagnac F."/>
            <person name="Mello A."/>
            <person name="Molinier V."/>
            <person name="Miyauchi S."/>
            <person name="Poulain J."/>
            <person name="Riccioni C."/>
            <person name="Rubini A."/>
            <person name="Sitrit Y."/>
            <person name="Splivallo R."/>
            <person name="Traeger S."/>
            <person name="Wang M."/>
            <person name="Zifcakova L."/>
            <person name="Wipf D."/>
            <person name="Zambonelli A."/>
            <person name="Paolocci F."/>
            <person name="Nowrousian M."/>
            <person name="Ottonello S."/>
            <person name="Baldrian P."/>
            <person name="Spatafora J.W."/>
            <person name="Henrissat B."/>
            <person name="Nagy L.G."/>
            <person name="Aury J.M."/>
            <person name="Wincker P."/>
            <person name="Grigoriev I.V."/>
            <person name="Bonfante P."/>
            <person name="Martin F.M."/>
        </authorList>
    </citation>
    <scope>NUCLEOTIDE SEQUENCE [LARGE SCALE GENOMIC DNA]</scope>
    <source>
        <strain evidence="2 3">RN42</strain>
    </source>
</reference>
<dbReference type="AlphaFoldDB" id="A0A3N4IMP7"/>
<keyword evidence="1" id="KW-1133">Transmembrane helix</keyword>
<feature type="transmembrane region" description="Helical" evidence="1">
    <location>
        <begin position="28"/>
        <end position="48"/>
    </location>
</feature>
<dbReference type="PANTHER" id="PTHR38636">
    <property type="entry name" value="PROTEIN CBG20488"/>
    <property type="match status" value="1"/>
</dbReference>
<dbReference type="OrthoDB" id="544298at2759"/>
<dbReference type="InterPro" id="IPR013869">
    <property type="entry name" value="DUF1757"/>
</dbReference>
<dbReference type="EMBL" id="ML119646">
    <property type="protein sequence ID" value="RPA87405.1"/>
    <property type="molecule type" value="Genomic_DNA"/>
</dbReference>
<sequence>MVLLSLYQPDDSESISLPIAKTILYTHVLHRGLTMGTIIGALVHPALYPLRKRQATSQTLPKTNIIPHAFPSFKTYLFSPALFSTMAKTTYVMTAVIGVATTGMMWGKEPIEWQDRAYRLCWNEGQNRVDKGSLAGIAAGVVVGGMKGLRGHALLGAGGVGSVVGVLGAVAVGKLM</sequence>